<reference evidence="1" key="2">
    <citation type="submission" date="2023-07" db="EMBL/GenBank/DDBJ databases">
        <authorList>
            <person name="Bai X.-H."/>
            <person name="Wang H.-H."/>
            <person name="Wang J."/>
            <person name="Ma M.-Y."/>
            <person name="Hu H.-H."/>
            <person name="Song Z.-L."/>
            <person name="Ma H.-G."/>
            <person name="Fan Y."/>
            <person name="Du C.-Y."/>
            <person name="Xu J.-C."/>
        </authorList>
    </citation>
    <scope>NUCLEOTIDE SEQUENCE</scope>
    <source>
        <strain evidence="1">CZ1</strain>
    </source>
</reference>
<gene>
    <name evidence="1" type="ORF">Q2T42_02395</name>
</gene>
<evidence type="ECO:0000313" key="1">
    <source>
        <dbReference type="EMBL" id="WNZ46687.1"/>
    </source>
</evidence>
<organism evidence="1">
    <name type="scientific">Leptolyngbya boryana CZ1</name>
    <dbReference type="NCBI Taxonomy" id="3060204"/>
    <lineage>
        <taxon>Bacteria</taxon>
        <taxon>Bacillati</taxon>
        <taxon>Cyanobacteriota</taxon>
        <taxon>Cyanophyceae</taxon>
        <taxon>Leptolyngbyales</taxon>
        <taxon>Leptolyngbyaceae</taxon>
        <taxon>Leptolyngbya group</taxon>
        <taxon>Leptolyngbya</taxon>
    </lineage>
</organism>
<sequence length="43" mass="4994">MPQRFAYISTILARFWQDIAEKSGLGLEDSQCQRSHLDQVLIK</sequence>
<accession>A0AA97AQN2</accession>
<dbReference type="AlphaFoldDB" id="A0AA97AQN2"/>
<dbReference type="RefSeq" id="WP_287455245.1">
    <property type="nucleotide sequence ID" value="NZ_CP130144.1"/>
</dbReference>
<dbReference type="EMBL" id="CP130144">
    <property type="protein sequence ID" value="WNZ46687.1"/>
    <property type="molecule type" value="Genomic_DNA"/>
</dbReference>
<proteinExistence type="predicted"/>
<name>A0AA97AQN2_LEPBY</name>
<reference evidence="1" key="1">
    <citation type="journal article" date="2023" name="Plants (Basel)">
        <title>Genomic Analysis of Leptolyngbya boryana CZ1 Reveals Efficient Carbon Fixation Modules.</title>
        <authorList>
            <person name="Bai X."/>
            <person name="Wang H."/>
            <person name="Cheng W."/>
            <person name="Wang J."/>
            <person name="Ma M."/>
            <person name="Hu H."/>
            <person name="Song Z."/>
            <person name="Ma H."/>
            <person name="Fan Y."/>
            <person name="Du C."/>
            <person name="Xu J."/>
        </authorList>
    </citation>
    <scope>NUCLEOTIDE SEQUENCE</scope>
    <source>
        <strain evidence="1">CZ1</strain>
    </source>
</reference>
<protein>
    <submittedName>
        <fullName evidence="1">Uncharacterized protein</fullName>
    </submittedName>
</protein>